<sequence length="728" mass="83027">MMPWRPLGMLSFGLTIIYLFVRLHGDGYDFPVKVSENNDTIEHFGGRLPDRTFLEISPVYLAEQVLFTKESDFALSDPEEGTGAESDREEGQIDHGVKKALAKDGPAGLWQSQWRKMKGTKDGDASAQGPTDEAELDSLGSKGNEQQWIWMTNLWYDDGDCGPGHIRQYRRPLDRALTGDNSSTWDLMYTHKLPGPIVHASLSKRVFPTPRKPTRSSSAQGQDQRQDEEIDVHREVIRLAVVFKVVQDEHVAYHSRIYHYGVFHSGKVDLRADCASMSTETCHSQVPFQTFDYVLPGSTAIKDFSLEHDSILYSRLSDTVYFRSLQLPQLQPGSTTPERPYALSYGSPGPTMKCDEKRNTPYRMSFLTQLQSYPLSEESHILMGKVVENRDTWEYHMMVATKVSEMMTGNKKWLSDSRRWDRYQQLLQENDMINDDAYVHGDSVQRPYMVKSSDGYSIHIPVKNKIRSLDIRHPPLPSHQDGSSPQHYRESNWQEDDDGRRNGRFKNKMQFENNNYNQYKIADRKLDSSGKLSDRFVMPSTNLMDRWTYSVIDAGLESVDTEQGVLNDRSDVMVLKTARNDILVLRRSLDDATYPTSRSNWELSMAMGDKGFLEMSPMREVLAMKIVRAPVPVKSPPPSESLTMEGASEEEAGERSSVQDSESPTPEQETPVRYHDVLLLVYGKGWLKSFDLDQPAEFSATLQFFEEKYHVVIGMLAVVIAFVINEAR</sequence>
<feature type="chain" id="PRO_5040182955" evidence="2">
    <location>
        <begin position="26"/>
        <end position="728"/>
    </location>
</feature>
<keyword evidence="4" id="KW-1185">Reference proteome</keyword>
<evidence type="ECO:0000256" key="2">
    <source>
        <dbReference type="SAM" id="SignalP"/>
    </source>
</evidence>
<feature type="region of interest" description="Disordered" evidence="1">
    <location>
        <begin position="471"/>
        <end position="508"/>
    </location>
</feature>
<gene>
    <name evidence="3" type="ORF">EMPS_02204</name>
</gene>
<name>A0A9P3H498_9FUNG</name>
<protein>
    <submittedName>
        <fullName evidence="3">Uncharacterized protein</fullName>
    </submittedName>
</protein>
<dbReference type="AlphaFoldDB" id="A0A9P3H498"/>
<comment type="caution">
    <text evidence="3">The sequence shown here is derived from an EMBL/GenBank/DDBJ whole genome shotgun (WGS) entry which is preliminary data.</text>
</comment>
<accession>A0A9P3H498</accession>
<dbReference type="OrthoDB" id="2153288at2759"/>
<feature type="region of interest" description="Disordered" evidence="1">
    <location>
        <begin position="72"/>
        <end position="92"/>
    </location>
</feature>
<evidence type="ECO:0000313" key="3">
    <source>
        <dbReference type="EMBL" id="GJJ69855.1"/>
    </source>
</evidence>
<feature type="region of interest" description="Disordered" evidence="1">
    <location>
        <begin position="205"/>
        <end position="228"/>
    </location>
</feature>
<reference evidence="3" key="1">
    <citation type="submission" date="2021-11" db="EMBL/GenBank/DDBJ databases">
        <authorList>
            <person name="Herlambang A."/>
            <person name="Guo Y."/>
            <person name="Takashima Y."/>
            <person name="Nishizawa T."/>
        </authorList>
    </citation>
    <scope>NUCLEOTIDE SEQUENCE</scope>
    <source>
        <strain evidence="3">E1425</strain>
    </source>
</reference>
<feature type="region of interest" description="Disordered" evidence="1">
    <location>
        <begin position="634"/>
        <end position="669"/>
    </location>
</feature>
<evidence type="ECO:0000256" key="1">
    <source>
        <dbReference type="SAM" id="MobiDB-lite"/>
    </source>
</evidence>
<proteinExistence type="predicted"/>
<reference evidence="3" key="2">
    <citation type="journal article" date="2022" name="Microbiol. Resour. Announc.">
        <title>Whole-Genome Sequence of Entomortierella parvispora E1425, a Mucoromycotan Fungus Associated with Burkholderiaceae-Related Endosymbiotic Bacteria.</title>
        <authorList>
            <person name="Herlambang A."/>
            <person name="Guo Y."/>
            <person name="Takashima Y."/>
            <person name="Narisawa K."/>
            <person name="Ohta H."/>
            <person name="Nishizawa T."/>
        </authorList>
    </citation>
    <scope>NUCLEOTIDE SEQUENCE</scope>
    <source>
        <strain evidence="3">E1425</strain>
    </source>
</reference>
<feature type="signal peptide" evidence="2">
    <location>
        <begin position="1"/>
        <end position="25"/>
    </location>
</feature>
<feature type="region of interest" description="Disordered" evidence="1">
    <location>
        <begin position="117"/>
        <end position="140"/>
    </location>
</feature>
<evidence type="ECO:0000313" key="4">
    <source>
        <dbReference type="Proteomes" id="UP000827284"/>
    </source>
</evidence>
<organism evidence="3 4">
    <name type="scientific">Entomortierella parvispora</name>
    <dbReference type="NCBI Taxonomy" id="205924"/>
    <lineage>
        <taxon>Eukaryota</taxon>
        <taxon>Fungi</taxon>
        <taxon>Fungi incertae sedis</taxon>
        <taxon>Mucoromycota</taxon>
        <taxon>Mortierellomycotina</taxon>
        <taxon>Mortierellomycetes</taxon>
        <taxon>Mortierellales</taxon>
        <taxon>Mortierellaceae</taxon>
        <taxon>Entomortierella</taxon>
    </lineage>
</organism>
<keyword evidence="2" id="KW-0732">Signal</keyword>
<dbReference type="EMBL" id="BQFW01000003">
    <property type="protein sequence ID" value="GJJ69855.1"/>
    <property type="molecule type" value="Genomic_DNA"/>
</dbReference>
<dbReference type="Proteomes" id="UP000827284">
    <property type="component" value="Unassembled WGS sequence"/>
</dbReference>
<feature type="compositionally biased region" description="Polar residues" evidence="1">
    <location>
        <begin position="658"/>
        <end position="668"/>
    </location>
</feature>